<accession>A0A1H4NG39</accession>
<reference evidence="2 3" key="1">
    <citation type="submission" date="2016-10" db="EMBL/GenBank/DDBJ databases">
        <authorList>
            <person name="de Groot N.N."/>
        </authorList>
    </citation>
    <scope>NUCLEOTIDE SEQUENCE [LARGE SCALE GENOMIC DNA]</scope>
    <source>
        <strain evidence="2 3">AB35.6</strain>
    </source>
</reference>
<dbReference type="EMBL" id="FNSD01000001">
    <property type="protein sequence ID" value="SEB94240.1"/>
    <property type="molecule type" value="Genomic_DNA"/>
</dbReference>
<proteinExistence type="predicted"/>
<name>A0A1H4NG39_9BACT</name>
<evidence type="ECO:0000313" key="2">
    <source>
        <dbReference type="EMBL" id="SEB94240.1"/>
    </source>
</evidence>
<dbReference type="OrthoDB" id="113236at2"/>
<evidence type="ECO:0000259" key="1">
    <source>
        <dbReference type="Pfam" id="PF00535"/>
    </source>
</evidence>
<dbReference type="SUPFAM" id="SSF53448">
    <property type="entry name" value="Nucleotide-diphospho-sugar transferases"/>
    <property type="match status" value="1"/>
</dbReference>
<evidence type="ECO:0000313" key="3">
    <source>
        <dbReference type="Proteomes" id="UP000182409"/>
    </source>
</evidence>
<dbReference type="GO" id="GO:0016740">
    <property type="term" value="F:transferase activity"/>
    <property type="evidence" value="ECO:0007669"/>
    <property type="project" value="UniProtKB-KW"/>
</dbReference>
<keyword evidence="2" id="KW-0808">Transferase</keyword>
<protein>
    <submittedName>
        <fullName evidence="2">Glycosyltransferase, GT2 family</fullName>
    </submittedName>
</protein>
<gene>
    <name evidence="2" type="ORF">SAMN05443244_2242</name>
</gene>
<dbReference type="Proteomes" id="UP000182409">
    <property type="component" value="Unassembled WGS sequence"/>
</dbReference>
<dbReference type="AlphaFoldDB" id="A0A1H4NG39"/>
<dbReference type="InterPro" id="IPR029044">
    <property type="entry name" value="Nucleotide-diphossugar_trans"/>
</dbReference>
<organism evidence="2 3">
    <name type="scientific">Terriglobus roseus</name>
    <dbReference type="NCBI Taxonomy" id="392734"/>
    <lineage>
        <taxon>Bacteria</taxon>
        <taxon>Pseudomonadati</taxon>
        <taxon>Acidobacteriota</taxon>
        <taxon>Terriglobia</taxon>
        <taxon>Terriglobales</taxon>
        <taxon>Acidobacteriaceae</taxon>
        <taxon>Terriglobus</taxon>
    </lineage>
</organism>
<sequence length="322" mass="36932">MSSAQILAVVVRYKMQLADSKTIVGLTDALNDSELAREIAVLLWDNSPVPLIDPQLAFTFQYGWTEQNLGTSGAYNQGIALAIELDIPWMLLLDQDTEVTADFLRGLLKYSRALADRPEVGSIVPFISSHGQIVSPRRFRSLNRNSPVERTFQGLLRDDGFAVNSASLMRVSALREIRGYSDDFWLDLSDVYAFQRMYGHGRHIFIAGNLELKHSVGGMNFHEDMVPERYESFLAAENAYLQIYRSTFENLVQTLRLLLRALRQWQQYRDKRYATITLRYLWMRLTMRPAMRLQIWREHLRARRSISIAKGASGLPGEVIPQ</sequence>
<dbReference type="Gene3D" id="3.90.550.10">
    <property type="entry name" value="Spore Coat Polysaccharide Biosynthesis Protein SpsA, Chain A"/>
    <property type="match status" value="1"/>
</dbReference>
<dbReference type="RefSeq" id="WP_074654060.1">
    <property type="nucleotide sequence ID" value="NZ_FNSD01000001.1"/>
</dbReference>
<feature type="domain" description="Glycosyltransferase 2-like" evidence="1">
    <location>
        <begin position="64"/>
        <end position="177"/>
    </location>
</feature>
<dbReference type="InterPro" id="IPR001173">
    <property type="entry name" value="Glyco_trans_2-like"/>
</dbReference>
<dbReference type="Pfam" id="PF00535">
    <property type="entry name" value="Glycos_transf_2"/>
    <property type="match status" value="1"/>
</dbReference>